<protein>
    <submittedName>
        <fullName evidence="1">Uncharacterized protein</fullName>
    </submittedName>
</protein>
<dbReference type="InterPro" id="IPR058060">
    <property type="entry name" value="HYC_CC_PP"/>
</dbReference>
<name>A0ABU7RD06_9BACT</name>
<sequence>MKKAILSILLVCYVMMTTGVVAISHYCMDRLASVSLFVSRSDKKCGKCGMEKEQHACCNDQEAFIKLETDHNKTSFVVLELPPLQKLPILTTDFLLTSLFNGFYKPEYIDISPPLPDNEVYLKNNVFRI</sequence>
<organism evidence="1 2">
    <name type="scientific">Niabella digestorum</name>
    <dbReference type="NCBI Taxonomy" id="3117701"/>
    <lineage>
        <taxon>Bacteria</taxon>
        <taxon>Pseudomonadati</taxon>
        <taxon>Bacteroidota</taxon>
        <taxon>Chitinophagia</taxon>
        <taxon>Chitinophagales</taxon>
        <taxon>Chitinophagaceae</taxon>
        <taxon>Niabella</taxon>
    </lineage>
</organism>
<dbReference type="InterPro" id="IPR058512">
    <property type="entry name" value="DUF8199"/>
</dbReference>
<dbReference type="NCBIfam" id="NF047658">
    <property type="entry name" value="HYC_CC_PP"/>
    <property type="match status" value="1"/>
</dbReference>
<gene>
    <name evidence="1" type="ORF">V2H41_00315</name>
</gene>
<reference evidence="1 2" key="1">
    <citation type="submission" date="2024-01" db="EMBL/GenBank/DDBJ databases">
        <title>Niabella digestum sp. nov., isolated from waste digestion system.</title>
        <authorList>
            <person name="Zhang L."/>
        </authorList>
    </citation>
    <scope>NUCLEOTIDE SEQUENCE [LARGE SCALE GENOMIC DNA]</scope>
    <source>
        <strain evidence="1 2">A18</strain>
    </source>
</reference>
<evidence type="ECO:0000313" key="1">
    <source>
        <dbReference type="EMBL" id="MEE6185702.1"/>
    </source>
</evidence>
<dbReference type="Pfam" id="PF26622">
    <property type="entry name" value="DUF8199"/>
    <property type="match status" value="1"/>
</dbReference>
<accession>A0ABU7RD06</accession>
<dbReference type="EMBL" id="JAZGLY010000001">
    <property type="protein sequence ID" value="MEE6185702.1"/>
    <property type="molecule type" value="Genomic_DNA"/>
</dbReference>
<comment type="caution">
    <text evidence="1">The sequence shown here is derived from an EMBL/GenBank/DDBJ whole genome shotgun (WGS) entry which is preliminary data.</text>
</comment>
<keyword evidence="2" id="KW-1185">Reference proteome</keyword>
<proteinExistence type="predicted"/>
<dbReference type="Proteomes" id="UP001357452">
    <property type="component" value="Unassembled WGS sequence"/>
</dbReference>
<dbReference type="RefSeq" id="WP_330973111.1">
    <property type="nucleotide sequence ID" value="NZ_JAZGLY010000001.1"/>
</dbReference>
<evidence type="ECO:0000313" key="2">
    <source>
        <dbReference type="Proteomes" id="UP001357452"/>
    </source>
</evidence>